<gene>
    <name evidence="2" type="ORF">SLS58_008740</name>
</gene>
<reference evidence="2 3" key="1">
    <citation type="journal article" date="2023" name="Plant Dis.">
        <title>First Report of Diplodia intermedia Causing Canker and Dieback Diseases on Apple Trees in Canada.</title>
        <authorList>
            <person name="Ellouze W."/>
            <person name="Ilyukhin E."/>
            <person name="Sulman M."/>
            <person name="Ali S."/>
        </authorList>
    </citation>
    <scope>NUCLEOTIDE SEQUENCE [LARGE SCALE GENOMIC DNA]</scope>
    <source>
        <strain evidence="2 3">M45-28</strain>
    </source>
</reference>
<name>A0ABR3TGN1_9PEZI</name>
<feature type="compositionally biased region" description="Basic and acidic residues" evidence="1">
    <location>
        <begin position="900"/>
        <end position="911"/>
    </location>
</feature>
<feature type="region of interest" description="Disordered" evidence="1">
    <location>
        <begin position="1096"/>
        <end position="1115"/>
    </location>
</feature>
<feature type="compositionally biased region" description="Basic and acidic residues" evidence="1">
    <location>
        <begin position="793"/>
        <end position="802"/>
    </location>
</feature>
<feature type="compositionally biased region" description="Polar residues" evidence="1">
    <location>
        <begin position="806"/>
        <end position="818"/>
    </location>
</feature>
<feature type="compositionally biased region" description="Low complexity" evidence="1">
    <location>
        <begin position="174"/>
        <end position="189"/>
    </location>
</feature>
<sequence length="1520" mass="164822">MSEYDPEETDVSVQLLRQVHGNNPRLIDSLLRQTEPKLPAAMPHGNEQSIETLFENLKNEWEYEKEGNPGVFDATIAPKAKTAKDRELDADLRAMNPMAAKANKKVQKKQPKSRKTPKAPSTTIPPAIQPPSTTVPTRKSARLQKQSTKPTTTKSAASGTLSTTTIPDSDDDSSTSSLTSLSSSAISALRPTPPPSPAHQPAATSTLPPYPPIRGSASAPPIAYPTTATRATPGTLADGRTFHPRPTTRAIHPPTTPALADVQNDILDRALARHPRWPTTTTNARSKPDAVQYADIPALVKGIKDAVVRGDAFEVRVREESAWRDPETGRDERDARHVEEDVVEAWGERWGRAAERFFGRGVRGEGGEEAKRREGYRARARKGAETKRRNAEEAERRRRERVEGDERREKEKREKEKREKEKKEKCEKVEATASKGKRTDAEAMTSADEPKRGIKPRSQSTVADKPKHAMRPRTKSVGNAMEMRLTRATKKFMFDAGTKDEDAILNDDAQEEHDKSEVEDRQPAGIQTKRKRKDVSPGPLPQTRIKAHAQAAIRSATKPTPAMSSASIGDEDTGDEDTGNEDTGDEEASDEDSSYEGDTKVAIPSARNATCGPARPRANVTTCVQARTSPAPSKRKVSFAHISDGDRSGVEKTRSSPRKLRSSTHLTMPASQSKRRRTRETSSSSDEVTPPPPKQHRRLVSMKELKALRQMRESSSSSEEGAPPPKPRRRLVSMKDLGLQEAARSASDNASKAKHSVEQPESLPMVSSGDQKSQPSDPMPITDLELNDSVNSAHEDNKKDPLTETAPATQVLQSQAEPSNPAPCPSTSRSEAPAYDDRPGAHDATAMRSRSPVTDEERAHPAAARERPARTLARPSSTETSGSRTAAVANNSSSSVHAYKVTEGHSGEHDATTTTTPSPAVFTTPSPGEPHGSAVATRPGVDTASGAALEDSGITGKPEPGTGDGSGEQPNSATINYAEGAADGENSDIIVEHAEGATINKPSDTVDNAEGATVNKPSDTADNAKGATVNKSSNTIENAADAGHADGFGNPLPGEQTGSDKPDNPIIKGGVEYASQQYGIDTVVDRAVDPAIAREPHRTTSTVDDHDTSGTEHTDTRIGDHQAVVGEFANSIINSADAIPDRAEDSAVADIGIAGEPYNSTIKVIEGASDHCLVTVLDRAKGAGVEGEIGNPIAIEDEEESRSIEPDDTDIGHEEAGIGGPGSLIGIKDDEDSYGGDESAAADEHWSRDGDTIDPRPGSAYEYGEQNCSIRNSRVYNMDVGDEEAPVGVEDDEVQSSGPRDAAVQPGPARAIMGKRNWRVMKFGDYQQSTQKELTEKPGKKKEEPKILIKIQKYFIKKEPGIKQEPDTEEDGLPSEELTQEPKTRKLNKGKERQRDDALAVDDEDGNELLLTPTNFVNFERERNRLAAAHTRDVHNVWTWGEEQGVADLMNQGLHNAQEVTERYNSLWAGRRIGLITLDDEAWITLRRREFPEILAMMAQLREDREAQLAADHGTEFGMD</sequence>
<comment type="caution">
    <text evidence="2">The sequence shown here is derived from an EMBL/GenBank/DDBJ whole genome shotgun (WGS) entry which is preliminary data.</text>
</comment>
<keyword evidence="3" id="KW-1185">Reference proteome</keyword>
<feature type="compositionally biased region" description="Low complexity" evidence="1">
    <location>
        <begin position="144"/>
        <end position="167"/>
    </location>
</feature>
<dbReference type="Proteomes" id="UP001521184">
    <property type="component" value="Unassembled WGS sequence"/>
</dbReference>
<feature type="compositionally biased region" description="Basic and acidic residues" evidence="1">
    <location>
        <begin position="1201"/>
        <end position="1216"/>
    </location>
</feature>
<organism evidence="2 3">
    <name type="scientific">Diplodia intermedia</name>
    <dbReference type="NCBI Taxonomy" id="856260"/>
    <lineage>
        <taxon>Eukaryota</taxon>
        <taxon>Fungi</taxon>
        <taxon>Dikarya</taxon>
        <taxon>Ascomycota</taxon>
        <taxon>Pezizomycotina</taxon>
        <taxon>Dothideomycetes</taxon>
        <taxon>Dothideomycetes incertae sedis</taxon>
        <taxon>Botryosphaeriales</taxon>
        <taxon>Botryosphaeriaceae</taxon>
        <taxon>Diplodia</taxon>
    </lineage>
</organism>
<feature type="compositionally biased region" description="Basic and acidic residues" evidence="1">
    <location>
        <begin position="82"/>
        <end position="92"/>
    </location>
</feature>
<feature type="compositionally biased region" description="Acidic residues" evidence="1">
    <location>
        <begin position="569"/>
        <end position="595"/>
    </location>
</feature>
<feature type="compositionally biased region" description="Low complexity" evidence="1">
    <location>
        <begin position="886"/>
        <end position="898"/>
    </location>
</feature>
<feature type="compositionally biased region" description="Polar residues" evidence="1">
    <location>
        <begin position="619"/>
        <end position="631"/>
    </location>
</feature>
<feature type="compositionally biased region" description="Basic and acidic residues" evidence="1">
    <location>
        <begin position="1242"/>
        <end position="1254"/>
    </location>
</feature>
<feature type="compositionally biased region" description="Basic and acidic residues" evidence="1">
    <location>
        <begin position="853"/>
        <end position="869"/>
    </location>
</feature>
<feature type="region of interest" description="Disordered" evidence="1">
    <location>
        <begin position="503"/>
        <end position="974"/>
    </location>
</feature>
<evidence type="ECO:0000313" key="3">
    <source>
        <dbReference type="Proteomes" id="UP001521184"/>
    </source>
</evidence>
<feature type="region of interest" description="Disordered" evidence="1">
    <location>
        <begin position="1195"/>
        <end position="1265"/>
    </location>
</feature>
<protein>
    <submittedName>
        <fullName evidence="2">Uncharacterized protein</fullName>
    </submittedName>
</protein>
<evidence type="ECO:0000313" key="2">
    <source>
        <dbReference type="EMBL" id="KAL1638622.1"/>
    </source>
</evidence>
<feature type="region of interest" description="Disordered" evidence="1">
    <location>
        <begin position="364"/>
        <end position="481"/>
    </location>
</feature>
<feature type="compositionally biased region" description="Low complexity" evidence="1">
    <location>
        <begin position="912"/>
        <end position="926"/>
    </location>
</feature>
<dbReference type="EMBL" id="JAKEKT020000077">
    <property type="protein sequence ID" value="KAL1638622.1"/>
    <property type="molecule type" value="Genomic_DNA"/>
</dbReference>
<feature type="region of interest" description="Disordered" evidence="1">
    <location>
        <begin position="74"/>
        <end position="257"/>
    </location>
</feature>
<feature type="compositionally biased region" description="Basic and acidic residues" evidence="1">
    <location>
        <begin position="1380"/>
        <end position="1398"/>
    </location>
</feature>
<feature type="compositionally biased region" description="Basic and acidic residues" evidence="1">
    <location>
        <begin position="701"/>
        <end position="712"/>
    </location>
</feature>
<accession>A0ABR3TGN1</accession>
<feature type="compositionally biased region" description="Basic and acidic residues" evidence="1">
    <location>
        <begin position="364"/>
        <end position="430"/>
    </location>
</feature>
<feature type="compositionally biased region" description="Basic and acidic residues" evidence="1">
    <location>
        <begin position="643"/>
        <end position="654"/>
    </location>
</feature>
<feature type="region of interest" description="Disordered" evidence="1">
    <location>
        <begin position="1286"/>
        <end position="1307"/>
    </location>
</feature>
<feature type="compositionally biased region" description="Basic and acidic residues" evidence="1">
    <location>
        <begin position="512"/>
        <end position="522"/>
    </location>
</feature>
<evidence type="ECO:0000256" key="1">
    <source>
        <dbReference type="SAM" id="MobiDB-lite"/>
    </source>
</evidence>
<feature type="region of interest" description="Disordered" evidence="1">
    <location>
        <begin position="997"/>
        <end position="1066"/>
    </location>
</feature>
<feature type="region of interest" description="Disordered" evidence="1">
    <location>
        <begin position="1360"/>
        <end position="1400"/>
    </location>
</feature>
<feature type="compositionally biased region" description="Basic residues" evidence="1">
    <location>
        <begin position="102"/>
        <end position="117"/>
    </location>
</feature>
<proteinExistence type="predicted"/>
<feature type="compositionally biased region" description="Polar residues" evidence="1">
    <location>
        <begin position="119"/>
        <end position="137"/>
    </location>
</feature>